<accession>A0A6A7RU82</accession>
<reference evidence="1 2" key="1">
    <citation type="submission" date="2017-09" db="EMBL/GenBank/DDBJ databases">
        <title>Metagenomic Analysis Reveals Denitrifying Candidatus Accumulibacter and Flanking Population as a Source of N2O.</title>
        <authorList>
            <person name="Gao H."/>
            <person name="Mao Y."/>
            <person name="Zhao X."/>
            <person name="Liu W.-T."/>
            <person name="Zhang T."/>
            <person name="Wells G."/>
        </authorList>
    </citation>
    <scope>NUCLEOTIDE SEQUENCE [LARGE SCALE GENOMIC DNA]</scope>
    <source>
        <strain evidence="1">CANDO_2_IC</strain>
    </source>
</reference>
<name>A0A6A7RU82_9PROT</name>
<evidence type="ECO:0000313" key="1">
    <source>
        <dbReference type="EMBL" id="MQM30456.1"/>
    </source>
</evidence>
<organism evidence="1 2">
    <name type="scientific">Candidatus Accumulibacter phosphatis</name>
    <dbReference type="NCBI Taxonomy" id="327160"/>
    <lineage>
        <taxon>Bacteria</taxon>
        <taxon>Pseudomonadati</taxon>
        <taxon>Pseudomonadota</taxon>
        <taxon>Betaproteobacteria</taxon>
        <taxon>Candidatus Accumulibacter</taxon>
    </lineage>
</organism>
<comment type="caution">
    <text evidence="1">The sequence shown here is derived from an EMBL/GenBank/DDBJ whole genome shotgun (WGS) entry which is preliminary data.</text>
</comment>
<evidence type="ECO:0008006" key="3">
    <source>
        <dbReference type="Google" id="ProtNLM"/>
    </source>
</evidence>
<dbReference type="Proteomes" id="UP000342300">
    <property type="component" value="Unassembled WGS sequence"/>
</dbReference>
<gene>
    <name evidence="1" type="ORF">CRU78_07925</name>
</gene>
<proteinExistence type="predicted"/>
<sequence length="187" mass="20540">MPAEVATQEPRRMAMPINTIAEWSDLLKSLLDRARSAKDHDDRVRISIELVDYQIASMPPDPNNAEEVAAIQQFDRIAREASEKVLIDEISERAQAIAGRASDLAAATKAFQARTQKNEQAAEALKLTPVVRAIKSATDLIASVKDIRTNLGNATETQELRDRLARLVKSVQDIRSALERGEGDPAG</sequence>
<dbReference type="EMBL" id="PDHS01000169">
    <property type="protein sequence ID" value="MQM30456.1"/>
    <property type="molecule type" value="Genomic_DNA"/>
</dbReference>
<dbReference type="AlphaFoldDB" id="A0A6A7RU82"/>
<protein>
    <recommendedName>
        <fullName evidence="3">Chemotaxis protein</fullName>
    </recommendedName>
</protein>
<evidence type="ECO:0000313" key="2">
    <source>
        <dbReference type="Proteomes" id="UP000342300"/>
    </source>
</evidence>